<dbReference type="PANTHER" id="PTHR46638:SF1">
    <property type="entry name" value="CORRINOID ADENOSYLTRANSFERASE"/>
    <property type="match status" value="1"/>
</dbReference>
<dbReference type="CDD" id="cd00561">
    <property type="entry name" value="CobA_ACA"/>
    <property type="match status" value="1"/>
</dbReference>
<reference evidence="2 3" key="1">
    <citation type="journal article" date="2021" name="Int. J. Syst. Evol. Microbiol.">
        <title>Reticulibacter mediterranei gen. nov., sp. nov., within the new family Reticulibacteraceae fam. nov., and Ktedonospora formicarum gen. nov., sp. nov., Ktedonobacter robiniae sp. nov., Dictyobacter formicarum sp. nov. and Dictyobacter arantiisoli sp. nov., belonging to the class Ktedonobacteria.</title>
        <authorList>
            <person name="Yabe S."/>
            <person name="Zheng Y."/>
            <person name="Wang C.M."/>
            <person name="Sakai Y."/>
            <person name="Abe K."/>
            <person name="Yokota A."/>
            <person name="Donadio S."/>
            <person name="Cavaletti L."/>
            <person name="Monciardini P."/>
        </authorList>
    </citation>
    <scope>NUCLEOTIDE SEQUENCE [LARGE SCALE GENOMIC DNA]</scope>
    <source>
        <strain evidence="2 3">SOSP1-30</strain>
    </source>
</reference>
<dbReference type="RefSeq" id="WP_201375044.1">
    <property type="nucleotide sequence ID" value="NZ_BNJG01000003.1"/>
</dbReference>
<keyword evidence="3" id="KW-1185">Reference proteome</keyword>
<dbReference type="Gene3D" id="3.40.50.300">
    <property type="entry name" value="P-loop containing nucleotide triphosphate hydrolases"/>
    <property type="match status" value="1"/>
</dbReference>
<dbReference type="InterPro" id="IPR003724">
    <property type="entry name" value="CblAdoTrfase_CobA"/>
</dbReference>
<gene>
    <name evidence="2" type="ORF">KSB_72710</name>
</gene>
<proteinExistence type="predicted"/>
<feature type="region of interest" description="Disordered" evidence="1">
    <location>
        <begin position="1"/>
        <end position="45"/>
    </location>
</feature>
<accession>A0ABQ3V0X7</accession>
<dbReference type="SUPFAM" id="SSF52540">
    <property type="entry name" value="P-loop containing nucleoside triphosphate hydrolases"/>
    <property type="match status" value="1"/>
</dbReference>
<feature type="compositionally biased region" description="Acidic residues" evidence="1">
    <location>
        <begin position="1"/>
        <end position="26"/>
    </location>
</feature>
<evidence type="ECO:0000313" key="2">
    <source>
        <dbReference type="EMBL" id="GHO58796.1"/>
    </source>
</evidence>
<dbReference type="InterPro" id="IPR027417">
    <property type="entry name" value="P-loop_NTPase"/>
</dbReference>
<dbReference type="NCBIfam" id="TIGR00708">
    <property type="entry name" value="cobA"/>
    <property type="match status" value="1"/>
</dbReference>
<name>A0ABQ3V0X7_9CHLR</name>
<evidence type="ECO:0000256" key="1">
    <source>
        <dbReference type="SAM" id="MobiDB-lite"/>
    </source>
</evidence>
<dbReference type="PIRSF" id="PIRSF015617">
    <property type="entry name" value="Adensltrnsf_CobA"/>
    <property type="match status" value="1"/>
</dbReference>
<dbReference type="EMBL" id="BNJG01000003">
    <property type="protein sequence ID" value="GHO58796.1"/>
    <property type="molecule type" value="Genomic_DNA"/>
</dbReference>
<protein>
    <submittedName>
        <fullName evidence="2">Cob(I)alamin adenosyltransferase</fullName>
    </submittedName>
</protein>
<dbReference type="NCBIfam" id="NF004637">
    <property type="entry name" value="PRK05986.1"/>
    <property type="match status" value="1"/>
</dbReference>
<evidence type="ECO:0000313" key="3">
    <source>
        <dbReference type="Proteomes" id="UP000654345"/>
    </source>
</evidence>
<dbReference type="Proteomes" id="UP000654345">
    <property type="component" value="Unassembled WGS sequence"/>
</dbReference>
<sequence>MTEEELEHNEEIEEGYDPEEDVELSEEERLKRQRASHAARRERAKSAKKKGLVILNTGKGKGKTTAALGLLFRAWGQGLRVCMLQFIKARTANWGEEKAARKAGIEIHPLGDGFTWLSKDIEKDKELARQGWEICKLKILSGDYDLIVLDEMTYVLKYGWLAWEEVHQVLEQRPEGMHIIITGRYAIPELIEYADTVSEITDIKHHYDAGVKAQKGIEF</sequence>
<organism evidence="2 3">
    <name type="scientific">Ktedonobacter robiniae</name>
    <dbReference type="NCBI Taxonomy" id="2778365"/>
    <lineage>
        <taxon>Bacteria</taxon>
        <taxon>Bacillati</taxon>
        <taxon>Chloroflexota</taxon>
        <taxon>Ktedonobacteria</taxon>
        <taxon>Ktedonobacterales</taxon>
        <taxon>Ktedonobacteraceae</taxon>
        <taxon>Ktedonobacter</taxon>
    </lineage>
</organism>
<dbReference type="PANTHER" id="PTHR46638">
    <property type="entry name" value="CORRINOID ADENOSYLTRANSFERASE"/>
    <property type="match status" value="1"/>
</dbReference>
<dbReference type="Pfam" id="PF02572">
    <property type="entry name" value="CobA_CobO_BtuR"/>
    <property type="match status" value="1"/>
</dbReference>
<comment type="caution">
    <text evidence="2">The sequence shown here is derived from an EMBL/GenBank/DDBJ whole genome shotgun (WGS) entry which is preliminary data.</text>
</comment>